<name>A0A1Y1S7S3_9MICR</name>
<sequence length="293" mass="34287">MNVDREIKLEEMIDHDSEETNNAYEVFKEDLNELVSQKEDRKKKTSNFFSKPVQSKEADKINKILNRTVQNNEKMLEKKLKVEFDKKMQRMNKIKSKCYRKKLKKTESIKIKDEIYEEISDIVEEVENDEIIQMNPKLFVEPCDFELDETNGYQNDQNKLKMADLFDATESDSSNSFAKEREDVMREDAPCINEMILPGFDGEWAGEGIETIKNKQNTIRTTKEGIAVQDRTDFTKRNVIVNENIKFNPKYDVDLPQGYTANMYEKKMKMCVNKSSKPNNGVVGDELEIKKLK</sequence>
<proteinExistence type="predicted"/>
<dbReference type="Proteomes" id="UP000192639">
    <property type="component" value="Unassembled WGS sequence"/>
</dbReference>
<dbReference type="VEuPathDB" id="MicrosporidiaDB:ECANGB1_1211"/>
<reference evidence="1 2" key="1">
    <citation type="journal article" date="2017" name="Environ. Microbiol.">
        <title>Decay of the glycolytic pathway and adaptation to intranuclear parasitism within Enterocytozoonidae microsporidia.</title>
        <authorList>
            <person name="Wiredu Boakye D."/>
            <person name="Jaroenlak P."/>
            <person name="Prachumwat A."/>
            <person name="Williams T.A."/>
            <person name="Bateman K.S."/>
            <person name="Itsathitphaisarn O."/>
            <person name="Sritunyalucksana K."/>
            <person name="Paszkiewicz K.H."/>
            <person name="Moore K.A."/>
            <person name="Stentiford G.D."/>
            <person name="Williams B.A."/>
        </authorList>
    </citation>
    <scope>NUCLEOTIDE SEQUENCE [LARGE SCALE GENOMIC DNA]</scope>
    <source>
        <strain evidence="1 2">GB1</strain>
    </source>
</reference>
<keyword evidence="2" id="KW-1185">Reference proteome</keyword>
<dbReference type="EMBL" id="LWDP01000034">
    <property type="protein sequence ID" value="ORD94062.1"/>
    <property type="molecule type" value="Genomic_DNA"/>
</dbReference>
<dbReference type="AlphaFoldDB" id="A0A1Y1S7S3"/>
<gene>
    <name evidence="1" type="ORF">ECANGB1_1211</name>
</gene>
<organism evidence="1 2">
    <name type="scientific">Enterospora canceri</name>
    <dbReference type="NCBI Taxonomy" id="1081671"/>
    <lineage>
        <taxon>Eukaryota</taxon>
        <taxon>Fungi</taxon>
        <taxon>Fungi incertae sedis</taxon>
        <taxon>Microsporidia</taxon>
        <taxon>Enterocytozoonidae</taxon>
        <taxon>Enterospora</taxon>
    </lineage>
</organism>
<comment type="caution">
    <text evidence="1">The sequence shown here is derived from an EMBL/GenBank/DDBJ whole genome shotgun (WGS) entry which is preliminary data.</text>
</comment>
<evidence type="ECO:0000313" key="2">
    <source>
        <dbReference type="Proteomes" id="UP000192639"/>
    </source>
</evidence>
<dbReference type="OrthoDB" id="2195432at2759"/>
<dbReference type="Pfam" id="PF04615">
    <property type="entry name" value="Utp14"/>
    <property type="match status" value="1"/>
</dbReference>
<protein>
    <submittedName>
        <fullName evidence="1">Uncharacterized protein</fullName>
    </submittedName>
</protein>
<evidence type="ECO:0000313" key="1">
    <source>
        <dbReference type="EMBL" id="ORD94062.1"/>
    </source>
</evidence>
<accession>A0A1Y1S7S3</accession>